<keyword evidence="7" id="KW-1185">Reference proteome</keyword>
<dbReference type="OrthoDB" id="7229284at2"/>
<evidence type="ECO:0000256" key="1">
    <source>
        <dbReference type="ARBA" id="ARBA00001275"/>
    </source>
</evidence>
<gene>
    <name evidence="6" type="ORF">dsmv_2749</name>
</gene>
<dbReference type="GO" id="GO:0030170">
    <property type="term" value="F:pyridoxal phosphate binding"/>
    <property type="evidence" value="ECO:0007669"/>
    <property type="project" value="InterPro"/>
</dbReference>
<dbReference type="STRING" id="897.B2D07_11125"/>
<dbReference type="InterPro" id="IPR052182">
    <property type="entry name" value="Glycogen/Maltodextrin_Phosph"/>
</dbReference>
<dbReference type="AlphaFoldDB" id="S7V361"/>
<dbReference type="InterPro" id="IPR011834">
    <property type="entry name" value="Agluc_phsphrylas"/>
</dbReference>
<feature type="domain" description="DUF3417" evidence="5">
    <location>
        <begin position="13"/>
        <end position="120"/>
    </location>
</feature>
<dbReference type="EMBL" id="ATHJ01000092">
    <property type="protein sequence ID" value="EPR39093.1"/>
    <property type="molecule type" value="Genomic_DNA"/>
</dbReference>
<evidence type="ECO:0000256" key="2">
    <source>
        <dbReference type="ARBA" id="ARBA00006047"/>
    </source>
</evidence>
<dbReference type="PIRSF" id="PIRSF000460">
    <property type="entry name" value="Pprylas_GlgP"/>
    <property type="match status" value="1"/>
</dbReference>
<dbReference type="GO" id="GO:0005975">
    <property type="term" value="P:carbohydrate metabolic process"/>
    <property type="evidence" value="ECO:0007669"/>
    <property type="project" value="InterPro"/>
</dbReference>
<dbReference type="InterPro" id="IPR000811">
    <property type="entry name" value="Glyco_trans_35"/>
</dbReference>
<dbReference type="Pfam" id="PF00343">
    <property type="entry name" value="Phosphorylase"/>
    <property type="match status" value="1"/>
</dbReference>
<evidence type="ECO:0000313" key="6">
    <source>
        <dbReference type="EMBL" id="EPR39093.1"/>
    </source>
</evidence>
<keyword evidence="3" id="KW-0021">Allosteric enzyme</keyword>
<comment type="similarity">
    <text evidence="2">Belongs to the glycogen phosphorylase family.</text>
</comment>
<comment type="caution">
    <text evidence="6">The sequence shown here is derived from an EMBL/GenBank/DDBJ whole genome shotgun (WGS) entry which is preliminary data.</text>
</comment>
<dbReference type="Gene3D" id="3.40.50.2000">
    <property type="entry name" value="Glycogen Phosphorylase B"/>
    <property type="match status" value="3"/>
</dbReference>
<dbReference type="eggNOG" id="COG0058">
    <property type="taxonomic scope" value="Bacteria"/>
</dbReference>
<sequence>MSHLQTFRVLPDIPEALSFLEVLSRNIWWCWQYDAVELFRRIDPRLWDGCGRNPILFLTYIPQKRLEELAADKSFLSHQERVRSQFQKLACAGRGDNGSLPARRYAVAYFSMEFGIHESIPLFAGGLGILAGDHLKAASDMDLPLVGVGLLYRQGYFRQFLDQDGWQQEEYPETDIYQLPIEKAKDARGDDLYVSVAGPDGDITAAVWRLNVGCVPLYLLDSNVSVNPREIRDITSKLYIGEEKMRIAQEMLLGIGGMRALAALDIHPAVCHMNEGHSAFSSLERIAQIRENHHVDLKTALEIIPRTTVFTTHTPVSAGNEEFPVELIRPYLVPLEERIGATADEILSWGQAQGAPPDSPISMFVLGAHMARYCNGVSELHGQVARRMWTHVWPEVPEYEIPISHVTNGVHIPSFLSRELALLFERYIGPEWHHHPSNPGNIRRVDDIYEEEVWRAHVMCRARLIRTCRKLMMRQYKRRNAPKEMLRDAELVLDQDIMTIAFARRFATYKRANLLLQDPERFEALLTDKNRPVQFIFAGKAHPRDHEGKELIKRLVQFARKSEIRNRIVFIEDYDIHVARFLVQGADVWLNTPRRPLEACGTSGMKAAINGVLNCSILDGWWCEGYAENRGWKIGSGEEYVDPAYQDAVESQALFNVLEEEVVPCFYDRKNGDIPVRWVKMMKNSMKMGMGIFCSHRMVAEYNGRFYDPAREHLFELLSEGASRARKLAAQRKKVNALWGDIRIQPPIQETEGPFRVGEKLHMTTLVDLGDLAPEDVTVELFYGLVQSADRVMSGKAKKMEMLEAHGGGRYLYACDITCRVSGRYGFTARVLPAGDAWARFQPGLLLWA</sequence>
<dbReference type="GO" id="GO:0008184">
    <property type="term" value="F:glycogen phosphorylase activity"/>
    <property type="evidence" value="ECO:0007669"/>
    <property type="project" value="InterPro"/>
</dbReference>
<evidence type="ECO:0000259" key="5">
    <source>
        <dbReference type="Pfam" id="PF11897"/>
    </source>
</evidence>
<evidence type="ECO:0000313" key="7">
    <source>
        <dbReference type="Proteomes" id="UP000014977"/>
    </source>
</evidence>
<dbReference type="Pfam" id="PF11897">
    <property type="entry name" value="DUF3417"/>
    <property type="match status" value="1"/>
</dbReference>
<organism evidence="6 7">
    <name type="scientific">Desulfococcus multivorans DSM 2059</name>
    <dbReference type="NCBI Taxonomy" id="1121405"/>
    <lineage>
        <taxon>Bacteria</taxon>
        <taxon>Pseudomonadati</taxon>
        <taxon>Thermodesulfobacteriota</taxon>
        <taxon>Desulfobacteria</taxon>
        <taxon>Desulfobacterales</taxon>
        <taxon>Desulfococcaceae</taxon>
        <taxon>Desulfococcus</taxon>
    </lineage>
</organism>
<dbReference type="NCBIfam" id="TIGR02094">
    <property type="entry name" value="more_P_ylases"/>
    <property type="match status" value="1"/>
</dbReference>
<dbReference type="PATRIC" id="fig|1121405.3.peg.2419"/>
<dbReference type="RefSeq" id="WP_020877506.1">
    <property type="nucleotide sequence ID" value="NZ_ATHJ01000092.1"/>
</dbReference>
<dbReference type="PANTHER" id="PTHR42655:SF1">
    <property type="entry name" value="GLYCOGEN PHOSPHORYLASE"/>
    <property type="match status" value="1"/>
</dbReference>
<reference evidence="6 7" key="1">
    <citation type="journal article" date="2013" name="Genome Announc.">
        <title>Draft genome sequences for three mercury-methylating, sulfate-reducing bacteria.</title>
        <authorList>
            <person name="Brown S.D."/>
            <person name="Hurt R.A.Jr."/>
            <person name="Gilmour C.C."/>
            <person name="Elias D.A."/>
        </authorList>
    </citation>
    <scope>NUCLEOTIDE SEQUENCE [LARGE SCALE GENOMIC DNA]</scope>
    <source>
        <strain evidence="6 7">DSM 2059</strain>
    </source>
</reference>
<dbReference type="Proteomes" id="UP000014977">
    <property type="component" value="Unassembled WGS sequence"/>
</dbReference>
<dbReference type="PANTHER" id="PTHR42655">
    <property type="entry name" value="GLYCOGEN PHOSPHORYLASE"/>
    <property type="match status" value="1"/>
</dbReference>
<comment type="catalytic activity">
    <reaction evidence="1">
        <text>[(1-&gt;4)-alpha-D-glucosyl](n) + phosphate = [(1-&gt;4)-alpha-D-glucosyl](n-1) + alpha-D-glucose 1-phosphate</text>
        <dbReference type="Rhea" id="RHEA:41732"/>
        <dbReference type="Rhea" id="RHEA-COMP:9584"/>
        <dbReference type="Rhea" id="RHEA-COMP:9586"/>
        <dbReference type="ChEBI" id="CHEBI:15444"/>
        <dbReference type="ChEBI" id="CHEBI:43474"/>
        <dbReference type="ChEBI" id="CHEBI:58601"/>
        <dbReference type="EC" id="2.4.1.1"/>
    </reaction>
</comment>
<keyword evidence="4" id="KW-0663">Pyridoxal phosphate</keyword>
<dbReference type="SUPFAM" id="SSF53756">
    <property type="entry name" value="UDP-Glycosyltransferase/glycogen phosphorylase"/>
    <property type="match status" value="1"/>
</dbReference>
<feature type="modified residue" description="N6-(pyridoxal phosphate)lysine" evidence="4">
    <location>
        <position position="606"/>
    </location>
</feature>
<dbReference type="InterPro" id="IPR024517">
    <property type="entry name" value="Glycogen_phosphorylase_DUF3417"/>
</dbReference>
<evidence type="ECO:0000256" key="4">
    <source>
        <dbReference type="PIRSR" id="PIRSR000460-1"/>
    </source>
</evidence>
<proteinExistence type="inferred from homology"/>
<protein>
    <submittedName>
        <fullName evidence="6">Alpha-glucan phosphorylase</fullName>
    </submittedName>
</protein>
<name>S7V361_DESML</name>
<evidence type="ECO:0000256" key="3">
    <source>
        <dbReference type="ARBA" id="ARBA00022533"/>
    </source>
</evidence>
<accession>S7V361</accession>